<dbReference type="InterPro" id="IPR050624">
    <property type="entry name" value="HTH-type_Tx_Regulator"/>
</dbReference>
<dbReference type="EMBL" id="AP022822">
    <property type="protein sequence ID" value="BCA86862.1"/>
    <property type="molecule type" value="Genomic_DNA"/>
</dbReference>
<dbReference type="GO" id="GO:0003677">
    <property type="term" value="F:DNA binding"/>
    <property type="evidence" value="ECO:0007669"/>
    <property type="project" value="UniProtKB-UniRule"/>
</dbReference>
<protein>
    <submittedName>
        <fullName evidence="4">TetR family transcriptional regulator</fullName>
    </submittedName>
</protein>
<dbReference type="InterPro" id="IPR039532">
    <property type="entry name" value="TetR_C_Firmicutes"/>
</dbReference>
<evidence type="ECO:0000256" key="1">
    <source>
        <dbReference type="ARBA" id="ARBA00023125"/>
    </source>
</evidence>
<proteinExistence type="predicted"/>
<sequence length="197" mass="22740">MKRRHTSTKNDIRETFIHLLNTKGFDNLTVSDISRGADINRGTFYLHYVDKYDLMEKLEMEVIYDLKQIMLLDTATQPKISDQSFDLIPYDRIVKALYYLKEDFNFISALSEKGGDPNFPTLIKEVMKETLLAKIDTFDPLHFSKKGIPEEYAIEILLSSIVAIIMVWIHKGGVESPEEIGRMIDLTKHLSPNELLL</sequence>
<reference evidence="4 5" key="1">
    <citation type="submission" date="2020-02" db="EMBL/GenBank/DDBJ databases">
        <title>Characterization of vanA genotype vancomycin-resistant Enterococcus saigonensis VE80.</title>
        <authorList>
            <person name="Harada T."/>
            <person name="Motooka D."/>
            <person name="Nakamura S."/>
            <person name="Yamamoto Y."/>
            <person name="Kawahara R."/>
            <person name="Kawatsu K."/>
        </authorList>
    </citation>
    <scope>NUCLEOTIDE SEQUENCE [LARGE SCALE GENOMIC DNA]</scope>
    <source>
        <strain evidence="4 5">VE80</strain>
    </source>
</reference>
<dbReference type="InterPro" id="IPR001647">
    <property type="entry name" value="HTH_TetR"/>
</dbReference>
<dbReference type="KEGG" id="esg:EsVE80_23850"/>
<evidence type="ECO:0000259" key="3">
    <source>
        <dbReference type="PROSITE" id="PS50977"/>
    </source>
</evidence>
<gene>
    <name evidence="4" type="ORF">EsVE80_23850</name>
</gene>
<dbReference type="PANTHER" id="PTHR43479">
    <property type="entry name" value="ACREF/ENVCD OPERON REPRESSOR-RELATED"/>
    <property type="match status" value="1"/>
</dbReference>
<dbReference type="PROSITE" id="PS50977">
    <property type="entry name" value="HTH_TETR_2"/>
    <property type="match status" value="1"/>
</dbReference>
<dbReference type="Pfam" id="PF14278">
    <property type="entry name" value="TetR_C_8"/>
    <property type="match status" value="1"/>
</dbReference>
<feature type="domain" description="HTH tetR-type" evidence="3">
    <location>
        <begin position="6"/>
        <end position="66"/>
    </location>
</feature>
<dbReference type="Gene3D" id="1.10.357.10">
    <property type="entry name" value="Tetracycline Repressor, domain 2"/>
    <property type="match status" value="1"/>
</dbReference>
<keyword evidence="5" id="KW-1185">Reference proteome</keyword>
<dbReference type="SUPFAM" id="SSF46689">
    <property type="entry name" value="Homeodomain-like"/>
    <property type="match status" value="1"/>
</dbReference>
<dbReference type="AlphaFoldDB" id="A0A679IL29"/>
<dbReference type="RefSeq" id="WP_232061206.1">
    <property type="nucleotide sequence ID" value="NZ_AP022822.1"/>
</dbReference>
<dbReference type="Proteomes" id="UP000502998">
    <property type="component" value="Chromosome"/>
</dbReference>
<accession>A0A679IL29</accession>
<evidence type="ECO:0000313" key="4">
    <source>
        <dbReference type="EMBL" id="BCA86862.1"/>
    </source>
</evidence>
<name>A0A679IL29_9ENTE</name>
<dbReference type="InterPro" id="IPR009057">
    <property type="entry name" value="Homeodomain-like_sf"/>
</dbReference>
<organism evidence="4 5">
    <name type="scientific">Enterococcus saigonensis</name>
    <dbReference type="NCBI Taxonomy" id="1805431"/>
    <lineage>
        <taxon>Bacteria</taxon>
        <taxon>Bacillati</taxon>
        <taxon>Bacillota</taxon>
        <taxon>Bacilli</taxon>
        <taxon>Lactobacillales</taxon>
        <taxon>Enterococcaceae</taxon>
        <taxon>Enterococcus</taxon>
    </lineage>
</organism>
<evidence type="ECO:0000313" key="5">
    <source>
        <dbReference type="Proteomes" id="UP000502998"/>
    </source>
</evidence>
<feature type="DNA-binding region" description="H-T-H motif" evidence="2">
    <location>
        <begin position="29"/>
        <end position="48"/>
    </location>
</feature>
<dbReference type="Pfam" id="PF00440">
    <property type="entry name" value="TetR_N"/>
    <property type="match status" value="1"/>
</dbReference>
<dbReference type="PANTHER" id="PTHR43479:SF7">
    <property type="entry name" value="TETR-FAMILY TRANSCRIPTIONAL REGULATOR"/>
    <property type="match status" value="1"/>
</dbReference>
<evidence type="ECO:0000256" key="2">
    <source>
        <dbReference type="PROSITE-ProRule" id="PRU00335"/>
    </source>
</evidence>
<keyword evidence="1 2" id="KW-0238">DNA-binding</keyword>